<comment type="caution">
    <text evidence="12">The sequence shown here is derived from an EMBL/GenBank/DDBJ whole genome shotgun (WGS) entry which is preliminary data.</text>
</comment>
<gene>
    <name evidence="12" type="ORF">D4764_22G0001480</name>
</gene>
<dbReference type="SMART" id="SM00398">
    <property type="entry name" value="HMG"/>
    <property type="match status" value="2"/>
</dbReference>
<dbReference type="Proteomes" id="UP000324091">
    <property type="component" value="Chromosome 22"/>
</dbReference>
<evidence type="ECO:0000313" key="12">
    <source>
        <dbReference type="EMBL" id="TWW64501.1"/>
    </source>
</evidence>
<protein>
    <submittedName>
        <fullName evidence="12">Transcription factor 7-like 1-B HMG box transcription factor 3-B</fullName>
    </submittedName>
</protein>
<dbReference type="InterPro" id="IPR009071">
    <property type="entry name" value="HMG_box_dom"/>
</dbReference>
<evidence type="ECO:0000256" key="8">
    <source>
        <dbReference type="ARBA" id="ARBA00023242"/>
    </source>
</evidence>
<accession>A0A5C6NDC7</accession>
<dbReference type="PANTHER" id="PTHR10373">
    <property type="entry name" value="TRANSCRIPTION FACTOR 7 FAMILY MEMBER"/>
    <property type="match status" value="1"/>
</dbReference>
<evidence type="ECO:0000256" key="6">
    <source>
        <dbReference type="ARBA" id="ARBA00023159"/>
    </source>
</evidence>
<evidence type="ECO:0000313" key="13">
    <source>
        <dbReference type="Proteomes" id="UP000324091"/>
    </source>
</evidence>
<keyword evidence="7" id="KW-0804">Transcription</keyword>
<dbReference type="AlphaFoldDB" id="A0A5C6NDC7"/>
<dbReference type="Gene3D" id="1.10.30.10">
    <property type="entry name" value="High mobility group box domain"/>
    <property type="match status" value="2"/>
</dbReference>
<feature type="DNA-binding region" description="HMG box" evidence="9">
    <location>
        <begin position="412"/>
        <end position="480"/>
    </location>
</feature>
<evidence type="ECO:0000256" key="9">
    <source>
        <dbReference type="PROSITE-ProRule" id="PRU00267"/>
    </source>
</evidence>
<comment type="subcellular location">
    <subcellularLocation>
        <location evidence="1">Nucleus</location>
    </subcellularLocation>
</comment>
<dbReference type="SUPFAM" id="SSF47095">
    <property type="entry name" value="HMG-box"/>
    <property type="match status" value="2"/>
</dbReference>
<evidence type="ECO:0000256" key="3">
    <source>
        <dbReference type="ARBA" id="ARBA00022687"/>
    </source>
</evidence>
<keyword evidence="13" id="KW-1185">Reference proteome</keyword>
<dbReference type="Pfam" id="PF00505">
    <property type="entry name" value="HMG_box"/>
    <property type="match status" value="2"/>
</dbReference>
<dbReference type="EMBL" id="RHFK02000015">
    <property type="protein sequence ID" value="TWW64501.1"/>
    <property type="molecule type" value="Genomic_DNA"/>
</dbReference>
<dbReference type="GO" id="GO:1990907">
    <property type="term" value="C:beta-catenin-TCF complex"/>
    <property type="evidence" value="ECO:0007669"/>
    <property type="project" value="TreeGrafter"/>
</dbReference>
<dbReference type="PROSITE" id="PS50118">
    <property type="entry name" value="HMG_BOX_2"/>
    <property type="match status" value="2"/>
</dbReference>
<dbReference type="GO" id="GO:0000978">
    <property type="term" value="F:RNA polymerase II cis-regulatory region sequence-specific DNA binding"/>
    <property type="evidence" value="ECO:0007669"/>
    <property type="project" value="TreeGrafter"/>
</dbReference>
<comment type="similarity">
    <text evidence="2">Belongs to the TCF/LEF family.</text>
</comment>
<feature type="compositionally biased region" description="Polar residues" evidence="10">
    <location>
        <begin position="65"/>
        <end position="79"/>
    </location>
</feature>
<name>A0A5C6NDC7_9TELE</name>
<evidence type="ECO:0000256" key="5">
    <source>
        <dbReference type="ARBA" id="ARBA00023125"/>
    </source>
</evidence>
<feature type="DNA-binding region" description="HMG box" evidence="9">
    <location>
        <begin position="133"/>
        <end position="180"/>
    </location>
</feature>
<evidence type="ECO:0000259" key="11">
    <source>
        <dbReference type="PROSITE" id="PS50118"/>
    </source>
</evidence>
<feature type="domain" description="HMG box" evidence="11">
    <location>
        <begin position="412"/>
        <end position="480"/>
    </location>
</feature>
<evidence type="ECO:0000256" key="2">
    <source>
        <dbReference type="ARBA" id="ARBA00006569"/>
    </source>
</evidence>
<sequence length="513" mass="59199">MDLATVDGDAFLNLLDEILDDTRDDDNTRKSNNEDLQIFSTLLDKGTFDPTVLEEPPGLTLDQEAPSNSSNLLNQNTDHQAPPPIHEAIKEQLDGDYLVLTLPTGVHTKVPLIGYLREKKKRQPESEDDKPYIKKPPNAFMLFMKEKRPTVARELWKQGSGVVNQILGKMWGSLSDQEKQFILRRLKGVKRFTNWRTLVGLPKTTIQIITKSGRGSQFRSGTTISHLLYMDDIKLYAKNEPARRRSLREYHGRISPCMALNTRAIEARVHHTRQDPRCRLCGDAPETVQHMTEECKMLAGKIQTDKMVVVNQPDIVMIDKHQKTVVVIDEAIPSDSNIRKKEHEKLENYQGLKEEIVRMWGSKKKKGTKKSTKKHRKVYPTAQERFKCSFYLSLRQEKKKRQQVAKDDKPYIKKPPNAFMLFMKEKRPTVAPELWKQGSGVVNQVLGKMWGTLSDKEKAVYFEEAERCKKLHQLENPGWTTKDNYLKKLASFATSAKLHKFWQSDPAPWFQYL</sequence>
<dbReference type="InterPro" id="IPR036910">
    <property type="entry name" value="HMG_box_dom_sf"/>
</dbReference>
<keyword evidence="8 9" id="KW-0539">Nucleus</keyword>
<dbReference type="GO" id="GO:0060070">
    <property type="term" value="P:canonical Wnt signaling pathway"/>
    <property type="evidence" value="ECO:0007669"/>
    <property type="project" value="TreeGrafter"/>
</dbReference>
<proteinExistence type="inferred from homology"/>
<feature type="region of interest" description="Disordered" evidence="10">
    <location>
        <begin position="48"/>
        <end position="83"/>
    </location>
</feature>
<keyword evidence="6" id="KW-0010">Activator</keyword>
<evidence type="ECO:0000256" key="1">
    <source>
        <dbReference type="ARBA" id="ARBA00004123"/>
    </source>
</evidence>
<keyword evidence="4" id="KW-0805">Transcription regulation</keyword>
<organism evidence="12 13">
    <name type="scientific">Takifugu flavidus</name>
    <name type="common">sansaifugu</name>
    <dbReference type="NCBI Taxonomy" id="433684"/>
    <lineage>
        <taxon>Eukaryota</taxon>
        <taxon>Metazoa</taxon>
        <taxon>Chordata</taxon>
        <taxon>Craniata</taxon>
        <taxon>Vertebrata</taxon>
        <taxon>Euteleostomi</taxon>
        <taxon>Actinopterygii</taxon>
        <taxon>Neopterygii</taxon>
        <taxon>Teleostei</taxon>
        <taxon>Neoteleostei</taxon>
        <taxon>Acanthomorphata</taxon>
        <taxon>Eupercaria</taxon>
        <taxon>Tetraodontiformes</taxon>
        <taxon>Tetradontoidea</taxon>
        <taxon>Tetraodontidae</taxon>
        <taxon>Takifugu</taxon>
    </lineage>
</organism>
<evidence type="ECO:0000256" key="10">
    <source>
        <dbReference type="SAM" id="MobiDB-lite"/>
    </source>
</evidence>
<reference evidence="12 13" key="1">
    <citation type="submission" date="2019-04" db="EMBL/GenBank/DDBJ databases">
        <title>Chromosome genome assembly for Takifugu flavidus.</title>
        <authorList>
            <person name="Xiao S."/>
        </authorList>
    </citation>
    <scope>NUCLEOTIDE SEQUENCE [LARGE SCALE GENOMIC DNA]</scope>
    <source>
        <strain evidence="12">HTHZ2018</strain>
        <tissue evidence="12">Muscle</tissue>
    </source>
</reference>
<evidence type="ECO:0000256" key="7">
    <source>
        <dbReference type="ARBA" id="ARBA00023163"/>
    </source>
</evidence>
<keyword evidence="5 9" id="KW-0238">DNA-binding</keyword>
<keyword evidence="3" id="KW-0879">Wnt signaling pathway</keyword>
<dbReference type="PANTHER" id="PTHR10373:SF38">
    <property type="entry name" value="PROTEIN PANGOLIN, ISOFORM J"/>
    <property type="match status" value="1"/>
</dbReference>
<feature type="domain" description="HMG box" evidence="11">
    <location>
        <begin position="133"/>
        <end position="180"/>
    </location>
</feature>
<dbReference type="InterPro" id="IPR024940">
    <property type="entry name" value="TCF/LEF"/>
</dbReference>
<dbReference type="GO" id="GO:0000785">
    <property type="term" value="C:chromatin"/>
    <property type="evidence" value="ECO:0007669"/>
    <property type="project" value="TreeGrafter"/>
</dbReference>
<dbReference type="GO" id="GO:0000981">
    <property type="term" value="F:DNA-binding transcription factor activity, RNA polymerase II-specific"/>
    <property type="evidence" value="ECO:0007669"/>
    <property type="project" value="TreeGrafter"/>
</dbReference>
<evidence type="ECO:0000256" key="4">
    <source>
        <dbReference type="ARBA" id="ARBA00023015"/>
    </source>
</evidence>